<dbReference type="Pfam" id="PF08897">
    <property type="entry name" value="DUF1841"/>
    <property type="match status" value="1"/>
</dbReference>
<dbReference type="eggNOG" id="ENOG50315C6">
    <property type="taxonomic scope" value="Bacteria"/>
</dbReference>
<evidence type="ECO:0000313" key="1">
    <source>
        <dbReference type="EMBL" id="AFL75241.1"/>
    </source>
</evidence>
<dbReference type="HOGENOM" id="CLU_120353_0_0_6"/>
<evidence type="ECO:0008006" key="3">
    <source>
        <dbReference type="Google" id="ProtNLM"/>
    </source>
</evidence>
<name>I3YE23_THIV6</name>
<accession>I3YE23</accession>
<dbReference type="AlphaFoldDB" id="I3YE23"/>
<keyword evidence="2" id="KW-1185">Reference proteome</keyword>
<dbReference type="InterPro" id="IPR014993">
    <property type="entry name" value="DUF1841"/>
</dbReference>
<reference evidence="1 2" key="1">
    <citation type="submission" date="2012-06" db="EMBL/GenBank/DDBJ databases">
        <title>Complete sequence of Thiocystis violascens DSM 198.</title>
        <authorList>
            <consortium name="US DOE Joint Genome Institute"/>
            <person name="Lucas S."/>
            <person name="Han J."/>
            <person name="Lapidus A."/>
            <person name="Cheng J.-F."/>
            <person name="Goodwin L."/>
            <person name="Pitluck S."/>
            <person name="Peters L."/>
            <person name="Ovchinnikova G."/>
            <person name="Teshima H."/>
            <person name="Detter J.C."/>
            <person name="Han C."/>
            <person name="Tapia R."/>
            <person name="Land M."/>
            <person name="Hauser L."/>
            <person name="Kyrpides N."/>
            <person name="Ivanova N."/>
            <person name="Pagani I."/>
            <person name="Vogl K."/>
            <person name="Liu Z."/>
            <person name="Frigaard N.-U."/>
            <person name="Bryant D."/>
            <person name="Woyke T."/>
        </authorList>
    </citation>
    <scope>NUCLEOTIDE SEQUENCE [LARGE SCALE GENOMIC DNA]</scope>
    <source>
        <strain evidence="2">ATCC 17096 / DSM 198 / 6111</strain>
    </source>
</reference>
<sequence length="143" mass="16750">MFSSDRNSHRDVFIQAWKKARAEQPLEPLERQIVGILRQHPEYQPFLEAEDSALERDFPPEQGEANPFLHLGLHMVILEQLSIDQPAGIRKLYRNLARRTGDAHEAEHRIMACLAESLWKLQHDRQPFNENDYLDCIRRAGRV</sequence>
<evidence type="ECO:0000313" key="2">
    <source>
        <dbReference type="Proteomes" id="UP000006062"/>
    </source>
</evidence>
<protein>
    <recommendedName>
        <fullName evidence="3">DUF1841 domain-containing protein</fullName>
    </recommendedName>
</protein>
<dbReference type="OrthoDB" id="9789432at2"/>
<proteinExistence type="predicted"/>
<gene>
    <name evidence="1" type="ordered locus">Thivi_3371</name>
</gene>
<dbReference type="KEGG" id="tvi:Thivi_3371"/>
<dbReference type="STRING" id="765911.Thivi_3371"/>
<organism evidence="1 2">
    <name type="scientific">Thiocystis violascens (strain ATCC 17096 / DSM 198 / 6111)</name>
    <name type="common">Chromatium violascens</name>
    <dbReference type="NCBI Taxonomy" id="765911"/>
    <lineage>
        <taxon>Bacteria</taxon>
        <taxon>Pseudomonadati</taxon>
        <taxon>Pseudomonadota</taxon>
        <taxon>Gammaproteobacteria</taxon>
        <taxon>Chromatiales</taxon>
        <taxon>Chromatiaceae</taxon>
        <taxon>Thiocystis</taxon>
    </lineage>
</organism>
<dbReference type="Proteomes" id="UP000006062">
    <property type="component" value="Chromosome"/>
</dbReference>
<dbReference type="RefSeq" id="WP_014779646.1">
    <property type="nucleotide sequence ID" value="NC_018012.1"/>
</dbReference>
<dbReference type="EMBL" id="CP003154">
    <property type="protein sequence ID" value="AFL75241.1"/>
    <property type="molecule type" value="Genomic_DNA"/>
</dbReference>